<dbReference type="PANTHER" id="PTHR34213:SF2">
    <property type="entry name" value="NUCLEAR TRANSPORT FACTOR 2 (NTF2) FAMILY PROTEIN"/>
    <property type="match status" value="1"/>
</dbReference>
<dbReference type="EMBL" id="CM027682">
    <property type="protein sequence ID" value="KAG0541168.1"/>
    <property type="molecule type" value="Genomic_DNA"/>
</dbReference>
<sequence length="209" mass="22753">MPPPLPRFTAASAASAVATTARLHRPEFSTATAAAMAGSQKKQSQPPAGVADSIMPHLLNIYGSSATARDFEIYAPNATFEDPLMRAHGVKQIKSAFYTLPKVFGESKITEYTVQENPMGPGKTEVVIENKQHYKVLGKAVDLTTLIRLQVENGKVVKHEDWWDKKPLKNRDTVGLPLVGRLAEASRRGAMLLTHALMGFGNDPKPSPH</sequence>
<organism evidence="1 2">
    <name type="scientific">Sorghum bicolor</name>
    <name type="common">Sorghum</name>
    <name type="synonym">Sorghum vulgare</name>
    <dbReference type="NCBI Taxonomy" id="4558"/>
    <lineage>
        <taxon>Eukaryota</taxon>
        <taxon>Viridiplantae</taxon>
        <taxon>Streptophyta</taxon>
        <taxon>Embryophyta</taxon>
        <taxon>Tracheophyta</taxon>
        <taxon>Spermatophyta</taxon>
        <taxon>Magnoliopsida</taxon>
        <taxon>Liliopsida</taxon>
        <taxon>Poales</taxon>
        <taxon>Poaceae</taxon>
        <taxon>PACMAD clade</taxon>
        <taxon>Panicoideae</taxon>
        <taxon>Andropogonodae</taxon>
        <taxon>Andropogoneae</taxon>
        <taxon>Sorghinae</taxon>
        <taxon>Sorghum</taxon>
    </lineage>
</organism>
<accession>A0A921UQY3</accession>
<evidence type="ECO:0000313" key="2">
    <source>
        <dbReference type="Proteomes" id="UP000807115"/>
    </source>
</evidence>
<dbReference type="Gramene" id="EES04283">
    <property type="protein sequence ID" value="EES04283"/>
    <property type="gene ID" value="SORBI_3003G440300"/>
</dbReference>
<protein>
    <recommendedName>
        <fullName evidence="3">SnoaL-like domain-containing protein</fullName>
    </recommendedName>
</protein>
<dbReference type="KEGG" id="sbi:8074122"/>
<name>A0A921UQY3_SORBI</name>
<dbReference type="OMA" id="WWDKKPI"/>
<proteinExistence type="predicted"/>
<dbReference type="Proteomes" id="UP000807115">
    <property type="component" value="Chromosome 3"/>
</dbReference>
<reference evidence="1" key="1">
    <citation type="journal article" date="2019" name="BMC Genomics">
        <title>A new reference genome for Sorghum bicolor reveals high levels of sequence similarity between sweet and grain genotypes: implications for the genetics of sugar metabolism.</title>
        <authorList>
            <person name="Cooper E.A."/>
            <person name="Brenton Z.W."/>
            <person name="Flinn B.S."/>
            <person name="Jenkins J."/>
            <person name="Shu S."/>
            <person name="Flowers D."/>
            <person name="Luo F."/>
            <person name="Wang Y."/>
            <person name="Xia P."/>
            <person name="Barry K."/>
            <person name="Daum C."/>
            <person name="Lipzen A."/>
            <person name="Yoshinaga Y."/>
            <person name="Schmutz J."/>
            <person name="Saski C."/>
            <person name="Vermerris W."/>
            <person name="Kresovich S."/>
        </authorList>
    </citation>
    <scope>NUCLEOTIDE SEQUENCE</scope>
</reference>
<evidence type="ECO:0000313" key="1">
    <source>
        <dbReference type="EMBL" id="KAG0541168.1"/>
    </source>
</evidence>
<dbReference type="Gene3D" id="3.10.450.50">
    <property type="match status" value="1"/>
</dbReference>
<gene>
    <name evidence="1" type="ORF">BDA96_03G472900</name>
</gene>
<evidence type="ECO:0008006" key="3">
    <source>
        <dbReference type="Google" id="ProtNLM"/>
    </source>
</evidence>
<dbReference type="AlphaFoldDB" id="A0A921UQY3"/>
<dbReference type="SUPFAM" id="SSF54427">
    <property type="entry name" value="NTF2-like"/>
    <property type="match status" value="1"/>
</dbReference>
<dbReference type="OrthoDB" id="2400485at2759"/>
<dbReference type="PANTHER" id="PTHR34213">
    <property type="entry name" value="NUCLEAR TRANSPORT FACTOR 2 (NTF2) FAMILY PROTEIN"/>
    <property type="match status" value="1"/>
</dbReference>
<reference evidence="1" key="2">
    <citation type="submission" date="2020-10" db="EMBL/GenBank/DDBJ databases">
        <authorList>
            <person name="Cooper E.A."/>
            <person name="Brenton Z.W."/>
            <person name="Flinn B.S."/>
            <person name="Jenkins J."/>
            <person name="Shu S."/>
            <person name="Flowers D."/>
            <person name="Luo F."/>
            <person name="Wang Y."/>
            <person name="Xia P."/>
            <person name="Barry K."/>
            <person name="Daum C."/>
            <person name="Lipzen A."/>
            <person name="Yoshinaga Y."/>
            <person name="Schmutz J."/>
            <person name="Saski C."/>
            <person name="Vermerris W."/>
            <person name="Kresovich S."/>
        </authorList>
    </citation>
    <scope>NUCLEOTIDE SEQUENCE</scope>
</reference>
<dbReference type="InterPro" id="IPR032710">
    <property type="entry name" value="NTF2-like_dom_sf"/>
</dbReference>
<comment type="caution">
    <text evidence="1">The sequence shown here is derived from an EMBL/GenBank/DDBJ whole genome shotgun (WGS) entry which is preliminary data.</text>
</comment>